<dbReference type="GO" id="GO:0022857">
    <property type="term" value="F:transmembrane transporter activity"/>
    <property type="evidence" value="ECO:0007669"/>
    <property type="project" value="InterPro"/>
</dbReference>
<feature type="transmembrane region" description="Helical" evidence="6">
    <location>
        <begin position="142"/>
        <end position="164"/>
    </location>
</feature>
<feature type="transmembrane region" description="Helical" evidence="6">
    <location>
        <begin position="81"/>
        <end position="98"/>
    </location>
</feature>
<sequence>MNKKPRLSFLQIWNMSFGFLGIQMGFALQNANTSRIFETLGADTENLAVYWLAAPITGLIMQPIIGYYSDRTWSPKWGRRRPYFAFGAIAATIALFLMPNSHTLWMAVGVLWIMDASINVTMEPFRAFVGDLLPDEQRTSGFAMQSFFIGIGALVASFMPWIFTNWFNIPNTDPDGGIPPSVKYAFYVGGIMYLITVLWTVFTTKEYPPEEDEHHDVPAMDASEEGTYVAKFNRVGLILLSIGIAFSLFVYFMEIDVKLHILGGGFAFFGLIHLLGSRLVHVKKTSTALVHIVKDFNSMPNTMIQLAVVQFFSWFALFSMWIFCTPAVTSHIYGTTDTASAAYNEGANMVSNLFGGYNGIAAIAAIFIPLIARKTSRKMTHLIALCCGGIGLISIYFISEPQMLWLSMIGVGIAWASILSVPYAILSGALPSDKMGYYMGVFNFFVVIPQIVAASLLGFILNTFLGGQTVLILVVGGVSMILSGFLTLRVKDTQ</sequence>
<evidence type="ECO:0000313" key="8">
    <source>
        <dbReference type="EMBL" id="OEK05835.1"/>
    </source>
</evidence>
<feature type="transmembrane region" description="Helical" evidence="6">
    <location>
        <begin position="467"/>
        <end position="488"/>
    </location>
</feature>
<dbReference type="InterPro" id="IPR020846">
    <property type="entry name" value="MFS_dom"/>
</dbReference>
<proteinExistence type="predicted"/>
<feature type="transmembrane region" description="Helical" evidence="6">
    <location>
        <begin position="184"/>
        <end position="202"/>
    </location>
</feature>
<evidence type="ECO:0000313" key="9">
    <source>
        <dbReference type="Proteomes" id="UP000095552"/>
    </source>
</evidence>
<accession>A0A1E5T374</accession>
<feature type="transmembrane region" description="Helical" evidence="6">
    <location>
        <begin position="235"/>
        <end position="253"/>
    </location>
</feature>
<keyword evidence="5 6" id="KW-0472">Membrane</keyword>
<keyword evidence="9" id="KW-1185">Reference proteome</keyword>
<dbReference type="PROSITE" id="PS50850">
    <property type="entry name" value="MFS"/>
    <property type="match status" value="1"/>
</dbReference>
<dbReference type="PANTHER" id="PTHR19432">
    <property type="entry name" value="SUGAR TRANSPORTER"/>
    <property type="match status" value="1"/>
</dbReference>
<dbReference type="GO" id="GO:0016020">
    <property type="term" value="C:membrane"/>
    <property type="evidence" value="ECO:0007669"/>
    <property type="project" value="UniProtKB-SubCell"/>
</dbReference>
<reference evidence="8 9" key="1">
    <citation type="submission" date="2016-08" db="EMBL/GenBank/DDBJ databases">
        <title>Draft genome of Fabibacter sp. strain SK-8.</title>
        <authorList>
            <person name="Wong S.-K."/>
            <person name="Hamasaki K."/>
            <person name="Yoshizawa S."/>
        </authorList>
    </citation>
    <scope>NUCLEOTIDE SEQUENCE [LARGE SCALE GENOMIC DNA]</scope>
    <source>
        <strain evidence="8 9">SK-8</strain>
    </source>
</reference>
<dbReference type="AlphaFoldDB" id="A0A1E5T374"/>
<evidence type="ECO:0000256" key="6">
    <source>
        <dbReference type="SAM" id="Phobius"/>
    </source>
</evidence>
<evidence type="ECO:0000256" key="5">
    <source>
        <dbReference type="ARBA" id="ARBA00023136"/>
    </source>
</evidence>
<dbReference type="InterPro" id="IPR011701">
    <property type="entry name" value="MFS"/>
</dbReference>
<dbReference type="STRING" id="1563681.BFP71_06870"/>
<name>A0A1E5T374_9BACT</name>
<feature type="transmembrane region" description="Helical" evidence="6">
    <location>
        <begin position="437"/>
        <end position="461"/>
    </location>
</feature>
<comment type="subcellular location">
    <subcellularLocation>
        <location evidence="1">Membrane</location>
        <topology evidence="1">Multi-pass membrane protein</topology>
    </subcellularLocation>
</comment>
<dbReference type="Gene3D" id="1.20.1250.20">
    <property type="entry name" value="MFS general substrate transporter like domains"/>
    <property type="match status" value="2"/>
</dbReference>
<feature type="transmembrane region" description="Helical" evidence="6">
    <location>
        <begin position="7"/>
        <end position="28"/>
    </location>
</feature>
<feature type="domain" description="Major facilitator superfamily (MFS) profile" evidence="7">
    <location>
        <begin position="302"/>
        <end position="494"/>
    </location>
</feature>
<comment type="caution">
    <text evidence="8">The sequence shown here is derived from an EMBL/GenBank/DDBJ whole genome shotgun (WGS) entry which is preliminary data.</text>
</comment>
<dbReference type="SUPFAM" id="SSF103473">
    <property type="entry name" value="MFS general substrate transporter"/>
    <property type="match status" value="1"/>
</dbReference>
<protein>
    <submittedName>
        <fullName evidence="8">MFS transporter</fullName>
    </submittedName>
</protein>
<gene>
    <name evidence="8" type="ORF">BFP71_06870</name>
</gene>
<dbReference type="OrthoDB" id="7584869at2"/>
<feature type="transmembrane region" description="Helical" evidence="6">
    <location>
        <begin position="104"/>
        <end position="122"/>
    </location>
</feature>
<feature type="transmembrane region" description="Helical" evidence="6">
    <location>
        <begin position="354"/>
        <end position="372"/>
    </location>
</feature>
<feature type="transmembrane region" description="Helical" evidence="6">
    <location>
        <begin position="404"/>
        <end position="425"/>
    </location>
</feature>
<feature type="transmembrane region" description="Helical" evidence="6">
    <location>
        <begin position="302"/>
        <end position="323"/>
    </location>
</feature>
<dbReference type="Proteomes" id="UP000095552">
    <property type="component" value="Unassembled WGS sequence"/>
</dbReference>
<dbReference type="EMBL" id="MDGQ01000004">
    <property type="protein sequence ID" value="OEK05835.1"/>
    <property type="molecule type" value="Genomic_DNA"/>
</dbReference>
<dbReference type="RefSeq" id="WP_069834753.1">
    <property type="nucleotide sequence ID" value="NZ_MDGQ01000004.1"/>
</dbReference>
<evidence type="ECO:0000256" key="2">
    <source>
        <dbReference type="ARBA" id="ARBA00022448"/>
    </source>
</evidence>
<keyword evidence="2" id="KW-0813">Transport</keyword>
<feature type="transmembrane region" description="Helical" evidence="6">
    <location>
        <begin position="379"/>
        <end position="398"/>
    </location>
</feature>
<evidence type="ECO:0000256" key="4">
    <source>
        <dbReference type="ARBA" id="ARBA00022989"/>
    </source>
</evidence>
<dbReference type="InterPro" id="IPR036259">
    <property type="entry name" value="MFS_trans_sf"/>
</dbReference>
<organism evidence="8 9">
    <name type="scientific">Roseivirga misakiensis</name>
    <dbReference type="NCBI Taxonomy" id="1563681"/>
    <lineage>
        <taxon>Bacteria</taxon>
        <taxon>Pseudomonadati</taxon>
        <taxon>Bacteroidota</taxon>
        <taxon>Cytophagia</taxon>
        <taxon>Cytophagales</taxon>
        <taxon>Roseivirgaceae</taxon>
        <taxon>Roseivirga</taxon>
    </lineage>
</organism>
<keyword evidence="4 6" id="KW-1133">Transmembrane helix</keyword>
<feature type="transmembrane region" description="Helical" evidence="6">
    <location>
        <begin position="259"/>
        <end position="281"/>
    </location>
</feature>
<evidence type="ECO:0000256" key="1">
    <source>
        <dbReference type="ARBA" id="ARBA00004141"/>
    </source>
</evidence>
<dbReference type="PANTHER" id="PTHR19432:SF35">
    <property type="entry name" value="SOLUTE CARRIER FAMILY 45 MEMBER 3 ISOFORM X1"/>
    <property type="match status" value="1"/>
</dbReference>
<dbReference type="Pfam" id="PF07690">
    <property type="entry name" value="MFS_1"/>
    <property type="match status" value="1"/>
</dbReference>
<keyword evidence="3 6" id="KW-0812">Transmembrane</keyword>
<evidence type="ECO:0000256" key="3">
    <source>
        <dbReference type="ARBA" id="ARBA00022692"/>
    </source>
</evidence>
<evidence type="ECO:0000259" key="7">
    <source>
        <dbReference type="PROSITE" id="PS50850"/>
    </source>
</evidence>
<feature type="transmembrane region" description="Helical" evidence="6">
    <location>
        <begin position="48"/>
        <end position="69"/>
    </location>
</feature>